<name>A0AAW9DTM6_ACIAO</name>
<keyword evidence="3" id="KW-1185">Reference proteome</keyword>
<dbReference type="EMBL" id="JAWXYB010000018">
    <property type="protein sequence ID" value="MDX5931698.1"/>
    <property type="molecule type" value="Genomic_DNA"/>
</dbReference>
<feature type="signal peptide" evidence="1">
    <location>
        <begin position="1"/>
        <end position="25"/>
    </location>
</feature>
<comment type="caution">
    <text evidence="2">The sequence shown here is derived from an EMBL/GenBank/DDBJ whole genome shotgun (WGS) entry which is preliminary data.</text>
</comment>
<organism evidence="2 3">
    <name type="scientific">Acidiphilium acidophilum</name>
    <name type="common">Thiobacillus acidophilus</name>
    <dbReference type="NCBI Taxonomy" id="76588"/>
    <lineage>
        <taxon>Bacteria</taxon>
        <taxon>Pseudomonadati</taxon>
        <taxon>Pseudomonadota</taxon>
        <taxon>Alphaproteobacteria</taxon>
        <taxon>Acetobacterales</taxon>
        <taxon>Acidocellaceae</taxon>
        <taxon>Acidiphilium</taxon>
    </lineage>
</organism>
<dbReference type="AlphaFoldDB" id="A0AAW9DTM6"/>
<dbReference type="RefSeq" id="WP_319614594.1">
    <property type="nucleotide sequence ID" value="NZ_JAWXYB010000018.1"/>
</dbReference>
<sequence>MRKILLAAPLAAIALAGCAVGPSLAEQMSGYVGRPESVLVAQLGVPDRRIHVGGMTYFAYVHKSVDYQSGSYGFGGFGGFYGPFYGPFYGAGFPAQVTTDECTTTFALKDRIVQSFTLRGNDC</sequence>
<gene>
    <name evidence="2" type="ORF">SIL87_13075</name>
</gene>
<dbReference type="Proteomes" id="UP001279553">
    <property type="component" value="Unassembled WGS sequence"/>
</dbReference>
<keyword evidence="1" id="KW-0732">Signal</keyword>
<evidence type="ECO:0000256" key="1">
    <source>
        <dbReference type="SAM" id="SignalP"/>
    </source>
</evidence>
<reference evidence="2 3" key="1">
    <citation type="submission" date="2023-11" db="EMBL/GenBank/DDBJ databases">
        <title>MicrobeMod: A computational toolkit for identifying prokaryotic methylation and restriction-modification with nanopore sequencing.</title>
        <authorList>
            <person name="Crits-Christoph A."/>
            <person name="Kang S.C."/>
            <person name="Lee H."/>
            <person name="Ostrov N."/>
        </authorList>
    </citation>
    <scope>NUCLEOTIDE SEQUENCE [LARGE SCALE GENOMIC DNA]</scope>
    <source>
        <strain evidence="2 3">DSMZ 700</strain>
    </source>
</reference>
<proteinExistence type="predicted"/>
<feature type="chain" id="PRO_5043790821" description="Lipoprotein" evidence="1">
    <location>
        <begin position="26"/>
        <end position="123"/>
    </location>
</feature>
<evidence type="ECO:0000313" key="2">
    <source>
        <dbReference type="EMBL" id="MDX5931698.1"/>
    </source>
</evidence>
<accession>A0AAW9DTM6</accession>
<evidence type="ECO:0008006" key="4">
    <source>
        <dbReference type="Google" id="ProtNLM"/>
    </source>
</evidence>
<evidence type="ECO:0000313" key="3">
    <source>
        <dbReference type="Proteomes" id="UP001279553"/>
    </source>
</evidence>
<dbReference type="PROSITE" id="PS51257">
    <property type="entry name" value="PROKAR_LIPOPROTEIN"/>
    <property type="match status" value="1"/>
</dbReference>
<protein>
    <recommendedName>
        <fullName evidence="4">Lipoprotein</fullName>
    </recommendedName>
</protein>